<proteinExistence type="predicted"/>
<dbReference type="Proteomes" id="UP000273252">
    <property type="component" value="Unassembled WGS sequence"/>
</dbReference>
<gene>
    <name evidence="2" type="ORF">DZ860_19280</name>
</gene>
<protein>
    <submittedName>
        <fullName evidence="2">YjbH domain-containing protein</fullName>
    </submittedName>
</protein>
<dbReference type="AlphaFoldDB" id="A0A3A6QWN5"/>
<dbReference type="RefSeq" id="WP_120034400.1">
    <property type="nucleotide sequence ID" value="NZ_QVMU01000025.1"/>
</dbReference>
<dbReference type="OrthoDB" id="19542at2"/>
<feature type="chain" id="PRO_5017487000" evidence="1">
    <location>
        <begin position="24"/>
        <end position="731"/>
    </location>
</feature>
<sequence>MNINRITLMFACLGLVSTNYALAEVDATWKVSQSDFGGTGLMQTPTARMAEEGEFNVGMTVNEDYHHYMVSLQLMSWLETTIRYTRVPDVLFNSDANYSGDNIYTDKGIDFKIRLLEESYWVPETSIGVRDFGGTGLFDAEYLAATKRFGAFDFTLGLGWGYLGQSGNISNPFCEISDKYCQRPNDYNGSGGSVDYQRWFKGPASLFGGVEYQTPYEPLRIKIEYDGNDYSDDFPVQHSNKKMPQHTPWNVGVNYRVSDWGDIKLSYQRGDTLTAGFNIYTNFNDLRSIWRDEPIAKTTQLRPSEVNWDQVSNAIESNAGYVANDIHVTSNSITVTGEQTKYRNRNEALERTAAILNNSADENISTFRVIEETNGISLTETLIDREKYIEASQNLRVGVSVNDAFTTKQPTSYVEYKVASSRERWDYGINPVLTQSIGAPEAFYLFALGINTDANLWLTDNIELGGSIYFNIVDNYDKFNYVENSPHVRNYSTPRVRTMFRAYVHDNPARLNHLQLTWFEQPTSNLYTQVYAGYLEMMFAGVGSEVLYRPLNSNWAVGVDANIVSQRDPDSWFGVYQDDYFFYDEQTCNKATPECQGYVLSKGTTGHLTGYYMPQWQWFEDTLFKVSAGKFLGGDVGARVDFSKQFDSGVIVGAYATITDLTAEEYGEGSYNKGFYVSIPMDIMTIKPSTSRANISWEPITRDGGQMLRKQYQLFDMTDARKQWYQRPISN</sequence>
<evidence type="ECO:0000256" key="1">
    <source>
        <dbReference type="SAM" id="SignalP"/>
    </source>
</evidence>
<dbReference type="Pfam" id="PF06082">
    <property type="entry name" value="YjbH"/>
    <property type="match status" value="1"/>
</dbReference>
<keyword evidence="3" id="KW-1185">Reference proteome</keyword>
<dbReference type="EMBL" id="QVMU01000025">
    <property type="protein sequence ID" value="RJX67160.1"/>
    <property type="molecule type" value="Genomic_DNA"/>
</dbReference>
<evidence type="ECO:0000313" key="2">
    <source>
        <dbReference type="EMBL" id="RJX67160.1"/>
    </source>
</evidence>
<keyword evidence="1" id="KW-0732">Signal</keyword>
<dbReference type="InterPro" id="IPR010344">
    <property type="entry name" value="YbjH"/>
</dbReference>
<name>A0A3A6QWN5_9VIBR</name>
<accession>A0A3A6QWN5</accession>
<feature type="signal peptide" evidence="1">
    <location>
        <begin position="1"/>
        <end position="23"/>
    </location>
</feature>
<organism evidence="2 3">
    <name type="scientific">Vibrio sinensis</name>
    <dbReference type="NCBI Taxonomy" id="2302434"/>
    <lineage>
        <taxon>Bacteria</taxon>
        <taxon>Pseudomonadati</taxon>
        <taxon>Pseudomonadota</taxon>
        <taxon>Gammaproteobacteria</taxon>
        <taxon>Vibrionales</taxon>
        <taxon>Vibrionaceae</taxon>
        <taxon>Vibrio</taxon>
    </lineage>
</organism>
<reference evidence="2 3" key="1">
    <citation type="submission" date="2018-08" db="EMBL/GenBank/DDBJ databases">
        <title>Vibrio isolated from the Eastern China Marginal Seas.</title>
        <authorList>
            <person name="Li Y."/>
        </authorList>
    </citation>
    <scope>NUCLEOTIDE SEQUENCE [LARGE SCALE GENOMIC DNA]</scope>
    <source>
        <strain evidence="2 3">BEI233</strain>
    </source>
</reference>
<evidence type="ECO:0000313" key="3">
    <source>
        <dbReference type="Proteomes" id="UP000273252"/>
    </source>
</evidence>
<comment type="caution">
    <text evidence="2">The sequence shown here is derived from an EMBL/GenBank/DDBJ whole genome shotgun (WGS) entry which is preliminary data.</text>
</comment>